<dbReference type="InterPro" id="IPR017520">
    <property type="entry name" value="CHP03086"/>
</dbReference>
<evidence type="ECO:0000313" key="3">
    <source>
        <dbReference type="Proteomes" id="UP001271274"/>
    </source>
</evidence>
<sequence>MKNHATSTHPHHRYMVECAAEAARVARSVTVEQLALPTHCGEWDVRALVNHWVLYTSHGLEHRALRKPLPEELTKRDFTTDPDWADAYAAQLDRAVTAWADPALWEGDIDLGMGPLPAVDLAGMIIKEMAVHGWDVATATGRSFRIPDAAAHFVLTVVETHGDLYRQYDGFADPVPVPEGAPVFHRALASSGRDPRSGA</sequence>
<dbReference type="RefSeq" id="WP_060890441.1">
    <property type="nucleotide sequence ID" value="NZ_JARAYT010000001.1"/>
</dbReference>
<keyword evidence="3" id="KW-1185">Reference proteome</keyword>
<dbReference type="InterPro" id="IPR034660">
    <property type="entry name" value="DinB/YfiT-like"/>
</dbReference>
<dbReference type="NCBIfam" id="TIGR03086">
    <property type="entry name" value="TIGR03086 family metal-binding protein"/>
    <property type="match status" value="1"/>
</dbReference>
<feature type="domain" description="Mycothiol-dependent maleylpyruvate isomerase metal-binding" evidence="1">
    <location>
        <begin position="18"/>
        <end position="137"/>
    </location>
</feature>
<reference evidence="2 3" key="1">
    <citation type="journal article" date="2023" name="Microb. Genom.">
        <title>Mesoterricola silvestris gen. nov., sp. nov., Mesoterricola sediminis sp. nov., Geothrix oryzae sp. nov., Geothrix edaphica sp. nov., Geothrix rubra sp. nov., and Geothrix limicola sp. nov., six novel members of Acidobacteriota isolated from soils.</title>
        <authorList>
            <person name="Weisberg A.J."/>
            <person name="Pearce E."/>
            <person name="Kramer C.G."/>
            <person name="Chang J.H."/>
            <person name="Clarke C.R."/>
        </authorList>
    </citation>
    <scope>NUCLEOTIDE SEQUENCE [LARGE SCALE GENOMIC DNA]</scope>
    <source>
        <strain evidence="2 3">ID09-01A</strain>
    </source>
</reference>
<protein>
    <submittedName>
        <fullName evidence="2">TIGR03086 family metal-binding protein</fullName>
    </submittedName>
</protein>
<comment type="caution">
    <text evidence="2">The sequence shown here is derived from an EMBL/GenBank/DDBJ whole genome shotgun (WGS) entry which is preliminary data.</text>
</comment>
<dbReference type="InterPro" id="IPR017517">
    <property type="entry name" value="Maleyloyr_isom"/>
</dbReference>
<evidence type="ECO:0000259" key="1">
    <source>
        <dbReference type="Pfam" id="PF11716"/>
    </source>
</evidence>
<dbReference type="SUPFAM" id="SSF109854">
    <property type="entry name" value="DinB/YfiT-like putative metalloenzymes"/>
    <property type="match status" value="1"/>
</dbReference>
<gene>
    <name evidence="2" type="ORF">PV662_03105</name>
</gene>
<evidence type="ECO:0000313" key="2">
    <source>
        <dbReference type="EMBL" id="MDX3698757.1"/>
    </source>
</evidence>
<name>A0ABU4N9M4_9ACTN</name>
<dbReference type="EMBL" id="JARAYU010000001">
    <property type="protein sequence ID" value="MDX3698757.1"/>
    <property type="molecule type" value="Genomic_DNA"/>
</dbReference>
<organism evidence="2 3">
    <name type="scientific">Streptomyces europaeiscabiei</name>
    <dbReference type="NCBI Taxonomy" id="146819"/>
    <lineage>
        <taxon>Bacteria</taxon>
        <taxon>Bacillati</taxon>
        <taxon>Actinomycetota</taxon>
        <taxon>Actinomycetes</taxon>
        <taxon>Kitasatosporales</taxon>
        <taxon>Streptomycetaceae</taxon>
        <taxon>Streptomyces</taxon>
    </lineage>
</organism>
<dbReference type="Proteomes" id="UP001271274">
    <property type="component" value="Unassembled WGS sequence"/>
</dbReference>
<dbReference type="Pfam" id="PF11716">
    <property type="entry name" value="MDMPI_N"/>
    <property type="match status" value="1"/>
</dbReference>
<dbReference type="InterPro" id="IPR024344">
    <property type="entry name" value="MDMPI_metal-binding"/>
</dbReference>
<accession>A0ABU4N9M4</accession>
<proteinExistence type="predicted"/>
<dbReference type="NCBIfam" id="TIGR03083">
    <property type="entry name" value="maleylpyruvate isomerase family mycothiol-dependent enzyme"/>
    <property type="match status" value="1"/>
</dbReference>